<dbReference type="Gene3D" id="1.10.357.140">
    <property type="entry name" value="UbiA prenyltransferase"/>
    <property type="match status" value="1"/>
</dbReference>
<keyword evidence="2 9" id="KW-1003">Cell membrane</keyword>
<name>A0ABS7K6J4_9BACI</name>
<evidence type="ECO:0000313" key="11">
    <source>
        <dbReference type="Proteomes" id="UP000769780"/>
    </source>
</evidence>
<reference evidence="10 11" key="1">
    <citation type="submission" date="2020-07" db="EMBL/GenBank/DDBJ databases">
        <title>Fungal Genomes of the International Space Station.</title>
        <authorList>
            <person name="Seuylemezian A."/>
            <person name="Singh N.K."/>
            <person name="Wood J."/>
            <person name="Venkateswaran K."/>
        </authorList>
    </citation>
    <scope>NUCLEOTIDE SEQUENCE [LARGE SCALE GENOMIC DNA]</scope>
    <source>
        <strain evidence="10 11">PL-B2</strain>
    </source>
</reference>
<comment type="similarity">
    <text evidence="9">Belongs to the UbiA prenyltransferase family. Protoheme IX farnesyltransferase subfamily.</text>
</comment>
<feature type="transmembrane region" description="Helical" evidence="9">
    <location>
        <begin position="257"/>
        <end position="279"/>
    </location>
</feature>
<feature type="transmembrane region" description="Helical" evidence="9">
    <location>
        <begin position="67"/>
        <end position="89"/>
    </location>
</feature>
<evidence type="ECO:0000256" key="9">
    <source>
        <dbReference type="HAMAP-Rule" id="MF_00154"/>
    </source>
</evidence>
<dbReference type="Pfam" id="PF01040">
    <property type="entry name" value="UbiA"/>
    <property type="match status" value="1"/>
</dbReference>
<feature type="transmembrane region" description="Helical" evidence="9">
    <location>
        <begin position="286"/>
        <end position="309"/>
    </location>
</feature>
<dbReference type="RefSeq" id="WP_221874017.1">
    <property type="nucleotide sequence ID" value="NZ_JACWFH010000015.1"/>
</dbReference>
<dbReference type="NCBIfam" id="TIGR01473">
    <property type="entry name" value="cyoE_ctaB"/>
    <property type="match status" value="1"/>
</dbReference>
<comment type="caution">
    <text evidence="10">The sequence shown here is derived from an EMBL/GenBank/DDBJ whole genome shotgun (WGS) entry which is preliminary data.</text>
</comment>
<proteinExistence type="inferred from homology"/>
<dbReference type="InterPro" id="IPR006369">
    <property type="entry name" value="Protohaem_IX_farnesylTrfase"/>
</dbReference>
<keyword evidence="6 9" id="KW-0350">Heme biosynthesis</keyword>
<feature type="transmembrane region" description="Helical" evidence="9">
    <location>
        <begin position="231"/>
        <end position="251"/>
    </location>
</feature>
<keyword evidence="3 9" id="KW-0808">Transferase</keyword>
<dbReference type="Proteomes" id="UP000769780">
    <property type="component" value="Unassembled WGS sequence"/>
</dbReference>
<dbReference type="EMBL" id="JACWFH010000015">
    <property type="protein sequence ID" value="MBY0097793.1"/>
    <property type="molecule type" value="Genomic_DNA"/>
</dbReference>
<feature type="transmembrane region" description="Helical" evidence="9">
    <location>
        <begin position="39"/>
        <end position="61"/>
    </location>
</feature>
<protein>
    <recommendedName>
        <fullName evidence="9">Protoheme IX farnesyltransferase</fullName>
        <ecNumber evidence="9">2.5.1.141</ecNumber>
    </recommendedName>
    <alternativeName>
        <fullName evidence="9">Heme B farnesyltransferase</fullName>
    </alternativeName>
    <alternativeName>
        <fullName evidence="9">Heme O synthase</fullName>
    </alternativeName>
</protein>
<organism evidence="10 11">
    <name type="scientific">Mesobacillus maritimus</name>
    <dbReference type="NCBI Taxonomy" id="1643336"/>
    <lineage>
        <taxon>Bacteria</taxon>
        <taxon>Bacillati</taxon>
        <taxon>Bacillota</taxon>
        <taxon>Bacilli</taxon>
        <taxon>Bacillales</taxon>
        <taxon>Bacillaceae</taxon>
        <taxon>Mesobacillus</taxon>
    </lineage>
</organism>
<feature type="transmembrane region" description="Helical" evidence="9">
    <location>
        <begin position="110"/>
        <end position="132"/>
    </location>
</feature>
<dbReference type="GO" id="GO:0016740">
    <property type="term" value="F:transferase activity"/>
    <property type="evidence" value="ECO:0007669"/>
    <property type="project" value="UniProtKB-KW"/>
</dbReference>
<evidence type="ECO:0000256" key="5">
    <source>
        <dbReference type="ARBA" id="ARBA00022989"/>
    </source>
</evidence>
<evidence type="ECO:0000313" key="10">
    <source>
        <dbReference type="EMBL" id="MBY0097793.1"/>
    </source>
</evidence>
<evidence type="ECO:0000256" key="1">
    <source>
        <dbReference type="ARBA" id="ARBA00004141"/>
    </source>
</evidence>
<comment type="catalytic activity">
    <reaction evidence="8 9">
        <text>heme b + (2E,6E)-farnesyl diphosphate + H2O = Fe(II)-heme o + diphosphate</text>
        <dbReference type="Rhea" id="RHEA:28070"/>
        <dbReference type="ChEBI" id="CHEBI:15377"/>
        <dbReference type="ChEBI" id="CHEBI:33019"/>
        <dbReference type="ChEBI" id="CHEBI:60344"/>
        <dbReference type="ChEBI" id="CHEBI:60530"/>
        <dbReference type="ChEBI" id="CHEBI:175763"/>
        <dbReference type="EC" id="2.5.1.141"/>
    </reaction>
</comment>
<accession>A0ABS7K6J4</accession>
<dbReference type="InterPro" id="IPR000537">
    <property type="entry name" value="UbiA_prenyltransferase"/>
</dbReference>
<gene>
    <name evidence="9" type="primary">ctaB</name>
    <name evidence="10" type="ORF">H0185_13390</name>
</gene>
<evidence type="ECO:0000256" key="8">
    <source>
        <dbReference type="ARBA" id="ARBA00047690"/>
    </source>
</evidence>
<dbReference type="InterPro" id="IPR030470">
    <property type="entry name" value="UbiA_prenylTrfase_CS"/>
</dbReference>
<keyword evidence="7 9" id="KW-0472">Membrane</keyword>
<keyword evidence="5 9" id="KW-1133">Transmembrane helix</keyword>
<evidence type="ECO:0000256" key="4">
    <source>
        <dbReference type="ARBA" id="ARBA00022692"/>
    </source>
</evidence>
<dbReference type="PROSITE" id="PS00943">
    <property type="entry name" value="UBIA"/>
    <property type="match status" value="1"/>
</dbReference>
<dbReference type="HAMAP" id="MF_00154">
    <property type="entry name" value="CyoE_CtaB"/>
    <property type="match status" value="1"/>
</dbReference>
<evidence type="ECO:0000256" key="6">
    <source>
        <dbReference type="ARBA" id="ARBA00023133"/>
    </source>
</evidence>
<dbReference type="PANTHER" id="PTHR43448">
    <property type="entry name" value="PROTOHEME IX FARNESYLTRANSFERASE, MITOCHONDRIAL"/>
    <property type="match status" value="1"/>
</dbReference>
<dbReference type="CDD" id="cd13957">
    <property type="entry name" value="PT_UbiA_Cox10"/>
    <property type="match status" value="1"/>
</dbReference>
<feature type="transmembrane region" description="Helical" evidence="9">
    <location>
        <begin position="138"/>
        <end position="155"/>
    </location>
</feature>
<comment type="function">
    <text evidence="9">Converts heme B (protoheme IX) to heme O by substitution of the vinyl group on carbon 2 of heme B porphyrin ring with a hydroxyethyl farnesyl side group.</text>
</comment>
<evidence type="ECO:0000256" key="7">
    <source>
        <dbReference type="ARBA" id="ARBA00023136"/>
    </source>
</evidence>
<dbReference type="EC" id="2.5.1.141" evidence="9"/>
<dbReference type="PANTHER" id="PTHR43448:SF2">
    <property type="entry name" value="PROTOHEME IX FARNESYLTRANSFERASE, MITOCHONDRIAL"/>
    <property type="match status" value="1"/>
</dbReference>
<keyword evidence="11" id="KW-1185">Reference proteome</keyword>
<comment type="subcellular location">
    <subcellularLocation>
        <location evidence="9">Cell membrane</location>
        <topology evidence="9">Multi-pass membrane protein</topology>
    </subcellularLocation>
    <subcellularLocation>
        <location evidence="1">Membrane</location>
        <topology evidence="1">Multi-pass membrane protein</topology>
    </subcellularLocation>
</comment>
<feature type="transmembrane region" description="Helical" evidence="9">
    <location>
        <begin position="162"/>
        <end position="182"/>
    </location>
</feature>
<sequence>MRQDVVPSLQKARGTTLSDTQKTLSIFTDIKSLLKGPVLVANVLPVFTAFWLALYFTGASFSDHWGLFFLTMIGSTLVMGGALVINNWYDVDIDTVMDRTKNRPTVTGNFSLKTVLTLGIVLSILGFILLLFTTLEATIYAFVGWFTYVVLYTMWSKRRYAFNTIIGSVSGAVTPLIGWAVIEPVAHTVPIVLFLILFIFQMPHTFAIAIRKYDEYKAANVAMLPVVRGIKVTKVQMVLYIACLLPFPFFLSSLGTAFIVIATLLNVGWLVVSMSGFFIKDDKKWAYVNFLYSVNYISLLFLLMVIVTLPL</sequence>
<evidence type="ECO:0000256" key="2">
    <source>
        <dbReference type="ARBA" id="ARBA00022475"/>
    </source>
</evidence>
<comment type="subunit">
    <text evidence="9">Interacts with CtaA.</text>
</comment>
<comment type="pathway">
    <text evidence="9">Porphyrin-containing compound metabolism; heme O biosynthesis; heme O from protoheme: step 1/1.</text>
</comment>
<keyword evidence="4 9" id="KW-0812">Transmembrane</keyword>
<evidence type="ECO:0000256" key="3">
    <source>
        <dbReference type="ARBA" id="ARBA00022679"/>
    </source>
</evidence>
<dbReference type="InterPro" id="IPR044878">
    <property type="entry name" value="UbiA_sf"/>
</dbReference>
<feature type="transmembrane region" description="Helical" evidence="9">
    <location>
        <begin position="188"/>
        <end position="210"/>
    </location>
</feature>
<comment type="miscellaneous">
    <text evidence="9">Carbon 2 of the heme B porphyrin ring is defined according to the Fischer nomenclature.</text>
</comment>